<dbReference type="Gene3D" id="3.40.525.10">
    <property type="entry name" value="CRAL-TRIO lipid binding domain"/>
    <property type="match status" value="1"/>
</dbReference>
<dbReference type="InterPro" id="IPR036865">
    <property type="entry name" value="CRAL-TRIO_dom_sf"/>
</dbReference>
<accession>A0A1V9YG52</accession>
<dbReference type="AlphaFoldDB" id="A0A1V9YG52"/>
<organism evidence="2 3">
    <name type="scientific">Achlya hypogyna</name>
    <name type="common">Oomycete</name>
    <name type="synonym">Protoachlya hypogyna</name>
    <dbReference type="NCBI Taxonomy" id="1202772"/>
    <lineage>
        <taxon>Eukaryota</taxon>
        <taxon>Sar</taxon>
        <taxon>Stramenopiles</taxon>
        <taxon>Oomycota</taxon>
        <taxon>Saprolegniomycetes</taxon>
        <taxon>Saprolegniales</taxon>
        <taxon>Achlyaceae</taxon>
        <taxon>Achlya</taxon>
    </lineage>
</organism>
<gene>
    <name evidence="2" type="ORF">ACHHYP_13082</name>
</gene>
<dbReference type="Pfam" id="PF00650">
    <property type="entry name" value="CRAL_TRIO"/>
    <property type="match status" value="1"/>
</dbReference>
<sequence length="378" mass="41641">MDINLDDLLQLRAADLATLKALVGDVLGPDHDDVWLLRFLLTNNTPAASEEPIRFTIQWRRERAAVLAKIRAGAKAPMHDEILRYQVVGDHKYTARGEPLFFVRLGLCNAKSLLANVAYNDILEYMLLSRENMVAYLEAKSRAERRIVKGITVVDFAGFSVSWRGDSQLSKLMSECNQLASKMYPHMVGQTILVNAPRFVSWSLRFMKHFMDEQTMAQTVLCPGGTSIAACPYLSKYLVLEDLPTFLGGQCSCDGGCIGSVPNSQTRPLAIVDANGMATLTADARATQTIDVSVTAGHVLEYAISAPGKVVHVTIMFRSPEGTTAEILPPQDLHSAMEPVHGRWEATSDGVASILFNNKAFFSGRQVQYRTRLIPAHA</sequence>
<dbReference type="STRING" id="1202772.A0A1V9YG52"/>
<dbReference type="EMBL" id="JNBR01001841">
    <property type="protein sequence ID" value="OQR84670.1"/>
    <property type="molecule type" value="Genomic_DNA"/>
</dbReference>
<protein>
    <recommendedName>
        <fullName evidence="1">CRAL-TRIO domain-containing protein</fullName>
    </recommendedName>
</protein>
<keyword evidence="3" id="KW-1185">Reference proteome</keyword>
<name>A0A1V9YG52_ACHHY</name>
<dbReference type="CDD" id="cd00170">
    <property type="entry name" value="SEC14"/>
    <property type="match status" value="1"/>
</dbReference>
<dbReference type="InterPro" id="IPR051026">
    <property type="entry name" value="PI/PC_transfer"/>
</dbReference>
<dbReference type="Proteomes" id="UP000243579">
    <property type="component" value="Unassembled WGS sequence"/>
</dbReference>
<dbReference type="SMART" id="SM00516">
    <property type="entry name" value="SEC14"/>
    <property type="match status" value="1"/>
</dbReference>
<dbReference type="SUPFAM" id="SSF52087">
    <property type="entry name" value="CRAL/TRIO domain"/>
    <property type="match status" value="1"/>
</dbReference>
<reference evidence="2 3" key="1">
    <citation type="journal article" date="2014" name="Genome Biol. Evol.">
        <title>The secreted proteins of Achlya hypogyna and Thraustotheca clavata identify the ancestral oomycete secretome and reveal gene acquisitions by horizontal gene transfer.</title>
        <authorList>
            <person name="Misner I."/>
            <person name="Blouin N."/>
            <person name="Leonard G."/>
            <person name="Richards T.A."/>
            <person name="Lane C.E."/>
        </authorList>
    </citation>
    <scope>NUCLEOTIDE SEQUENCE [LARGE SCALE GENOMIC DNA]</scope>
    <source>
        <strain evidence="2 3">ATCC 48635</strain>
    </source>
</reference>
<comment type="caution">
    <text evidence="2">The sequence shown here is derived from an EMBL/GenBank/DDBJ whole genome shotgun (WGS) entry which is preliminary data.</text>
</comment>
<evidence type="ECO:0000259" key="1">
    <source>
        <dbReference type="PROSITE" id="PS50191"/>
    </source>
</evidence>
<dbReference type="Gene3D" id="2.60.120.680">
    <property type="entry name" value="GOLD domain"/>
    <property type="match status" value="1"/>
</dbReference>
<dbReference type="PROSITE" id="PS50191">
    <property type="entry name" value="CRAL_TRIO"/>
    <property type="match status" value="1"/>
</dbReference>
<feature type="domain" description="CRAL-TRIO" evidence="1">
    <location>
        <begin position="75"/>
        <end position="255"/>
    </location>
</feature>
<dbReference type="InterPro" id="IPR001251">
    <property type="entry name" value="CRAL-TRIO_dom"/>
</dbReference>
<dbReference type="PANTHER" id="PTHR45657">
    <property type="entry name" value="CRAL-TRIO DOMAIN-CONTAINING PROTEIN YKL091C-RELATED"/>
    <property type="match status" value="1"/>
</dbReference>
<dbReference type="PANTHER" id="PTHR45657:SF1">
    <property type="entry name" value="CRAL-TRIO DOMAIN-CONTAINING PROTEIN YKL091C-RELATED"/>
    <property type="match status" value="1"/>
</dbReference>
<evidence type="ECO:0000313" key="2">
    <source>
        <dbReference type="EMBL" id="OQR84670.1"/>
    </source>
</evidence>
<dbReference type="OrthoDB" id="2127056at2759"/>
<proteinExistence type="predicted"/>
<evidence type="ECO:0000313" key="3">
    <source>
        <dbReference type="Proteomes" id="UP000243579"/>
    </source>
</evidence>